<dbReference type="EMBL" id="BK015578">
    <property type="protein sequence ID" value="DAE14277.1"/>
    <property type="molecule type" value="Genomic_DNA"/>
</dbReference>
<proteinExistence type="predicted"/>
<reference evidence="1" key="1">
    <citation type="journal article" date="2021" name="Proc. Natl. Acad. Sci. U.S.A.">
        <title>A Catalog of Tens of Thousands of Viruses from Human Metagenomes Reveals Hidden Associations with Chronic Diseases.</title>
        <authorList>
            <person name="Tisza M.J."/>
            <person name="Buck C.B."/>
        </authorList>
    </citation>
    <scope>NUCLEOTIDE SEQUENCE</scope>
    <source>
        <strain evidence="1">Ct0uL16</strain>
    </source>
</reference>
<evidence type="ECO:0000313" key="1">
    <source>
        <dbReference type="EMBL" id="DAE14277.1"/>
    </source>
</evidence>
<accession>A0A8S5Q6E7</accession>
<sequence length="101" mass="11566">MIDEQIVKALEYCSNAGDCKKCAFNVRNANCINILMRHTIDLINRQKAEIEKLKAFKSSFDELYGKGLDIANWHLNGALEPFDSFYESALQEMMEVSDENL</sequence>
<organism evidence="1">
    <name type="scientific">Siphoviridae sp. ct0uL16</name>
    <dbReference type="NCBI Taxonomy" id="2825299"/>
    <lineage>
        <taxon>Viruses</taxon>
        <taxon>Duplodnaviria</taxon>
        <taxon>Heunggongvirae</taxon>
        <taxon>Uroviricota</taxon>
        <taxon>Caudoviricetes</taxon>
    </lineage>
</organism>
<protein>
    <submittedName>
        <fullName evidence="1">Uncharacterized protein</fullName>
    </submittedName>
</protein>
<name>A0A8S5Q6E7_9CAUD</name>